<evidence type="ECO:0000259" key="13">
    <source>
        <dbReference type="PROSITE" id="PS50157"/>
    </source>
</evidence>
<dbReference type="SMART" id="SM00355">
    <property type="entry name" value="ZnF_C2H2"/>
    <property type="match status" value="10"/>
</dbReference>
<feature type="site" description="Histone H3K4me3 binding" evidence="8">
    <location>
        <position position="1739"/>
    </location>
</feature>
<dbReference type="SUPFAM" id="SSF57667">
    <property type="entry name" value="beta-beta-alpha zinc fingers"/>
    <property type="match status" value="1"/>
</dbReference>
<evidence type="ECO:0000256" key="9">
    <source>
        <dbReference type="PIRSR" id="PIRSR628651-51"/>
    </source>
</evidence>
<comment type="caution">
    <text evidence="14">The sequence shown here is derived from an EMBL/GenBank/DDBJ whole genome shotgun (WGS) entry which is preliminary data.</text>
</comment>
<dbReference type="GO" id="GO:0006325">
    <property type="term" value="P:chromatin organization"/>
    <property type="evidence" value="ECO:0007669"/>
    <property type="project" value="UniProtKB-KW"/>
</dbReference>
<dbReference type="EMBL" id="JACEFF010000590">
    <property type="protein sequence ID" value="KAH9634789.1"/>
    <property type="molecule type" value="Genomic_DNA"/>
</dbReference>
<dbReference type="InterPro" id="IPR019786">
    <property type="entry name" value="Zinc_finger_PHD-type_CS"/>
</dbReference>
<dbReference type="SMART" id="SM00249">
    <property type="entry name" value="PHD"/>
    <property type="match status" value="1"/>
</dbReference>
<feature type="binding site" evidence="9">
    <location>
        <position position="1744"/>
    </location>
    <ligand>
        <name>Zn(2+)</name>
        <dbReference type="ChEBI" id="CHEBI:29105"/>
        <label>1</label>
    </ligand>
</feature>
<feature type="region of interest" description="Disordered" evidence="11">
    <location>
        <begin position="404"/>
        <end position="429"/>
    </location>
</feature>
<feature type="region of interest" description="Disordered" evidence="11">
    <location>
        <begin position="452"/>
        <end position="500"/>
    </location>
</feature>
<dbReference type="InterPro" id="IPR036236">
    <property type="entry name" value="Znf_C2H2_sf"/>
</dbReference>
<dbReference type="InterPro" id="IPR028651">
    <property type="entry name" value="ING_fam"/>
</dbReference>
<feature type="site" description="Histone H3K4me3 binding" evidence="8">
    <location>
        <position position="1714"/>
    </location>
</feature>
<evidence type="ECO:0000256" key="1">
    <source>
        <dbReference type="ARBA" id="ARBA00004123"/>
    </source>
</evidence>
<feature type="region of interest" description="Disordered" evidence="11">
    <location>
        <begin position="1127"/>
        <end position="1155"/>
    </location>
</feature>
<dbReference type="SUPFAM" id="SSF57903">
    <property type="entry name" value="FYVE/PHD zinc finger"/>
    <property type="match status" value="1"/>
</dbReference>
<feature type="compositionally biased region" description="Basic and acidic residues" evidence="11">
    <location>
        <begin position="68"/>
        <end position="83"/>
    </location>
</feature>
<feature type="region of interest" description="Disordered" evidence="11">
    <location>
        <begin position="146"/>
        <end position="170"/>
    </location>
</feature>
<feature type="region of interest" description="Disordered" evidence="11">
    <location>
        <begin position="669"/>
        <end position="723"/>
    </location>
</feature>
<gene>
    <name evidence="14" type="ORF">HF086_012203</name>
</gene>
<dbReference type="PROSITE" id="PS50157">
    <property type="entry name" value="ZINC_FINGER_C2H2_2"/>
    <property type="match status" value="1"/>
</dbReference>
<evidence type="ECO:0000256" key="2">
    <source>
        <dbReference type="ARBA" id="ARBA00010210"/>
    </source>
</evidence>
<dbReference type="PANTHER" id="PTHR10333:SF42">
    <property type="entry name" value="INHIBITOR OF GROWTH PROTEIN 5"/>
    <property type="match status" value="1"/>
</dbReference>
<comment type="similarity">
    <text evidence="2">Belongs to the ING family.</text>
</comment>
<reference evidence="14" key="1">
    <citation type="journal article" date="2021" name="G3 (Bethesda)">
        <title>Genome and transcriptome analysis of the beet armyworm Spodoptera exigua reveals targets for pest control. .</title>
        <authorList>
            <person name="Simon S."/>
            <person name="Breeschoten T."/>
            <person name="Jansen H.J."/>
            <person name="Dirks R.P."/>
            <person name="Schranz M.E."/>
            <person name="Ros V.I.D."/>
        </authorList>
    </citation>
    <scope>NUCLEOTIDE SEQUENCE</scope>
    <source>
        <strain evidence="14">TB_SE_WUR_2020</strain>
    </source>
</reference>
<feature type="compositionally biased region" description="Low complexity" evidence="11">
    <location>
        <begin position="1312"/>
        <end position="1347"/>
    </location>
</feature>
<feature type="region of interest" description="Disordered" evidence="11">
    <location>
        <begin position="110"/>
        <end position="131"/>
    </location>
</feature>
<feature type="binding site" evidence="9">
    <location>
        <position position="1715"/>
    </location>
    <ligand>
        <name>Zn(2+)</name>
        <dbReference type="ChEBI" id="CHEBI:29105"/>
        <label>1</label>
    </ligand>
</feature>
<evidence type="ECO:0000313" key="15">
    <source>
        <dbReference type="Proteomes" id="UP000814243"/>
    </source>
</evidence>
<evidence type="ECO:0000256" key="10">
    <source>
        <dbReference type="PROSITE-ProRule" id="PRU00042"/>
    </source>
</evidence>
<dbReference type="InterPro" id="IPR019787">
    <property type="entry name" value="Znf_PHD-finger"/>
</dbReference>
<proteinExistence type="inferred from homology"/>
<dbReference type="GO" id="GO:0005634">
    <property type="term" value="C:nucleus"/>
    <property type="evidence" value="ECO:0007669"/>
    <property type="project" value="UniProtKB-SubCell"/>
</dbReference>
<feature type="compositionally biased region" description="Polar residues" evidence="11">
    <location>
        <begin position="117"/>
        <end position="126"/>
    </location>
</feature>
<feature type="site" description="Histone H3K4me3 binding" evidence="8">
    <location>
        <position position="1731"/>
    </location>
</feature>
<feature type="compositionally biased region" description="Basic residues" evidence="11">
    <location>
        <begin position="1360"/>
        <end position="1370"/>
    </location>
</feature>
<evidence type="ECO:0000256" key="8">
    <source>
        <dbReference type="PIRSR" id="PIRSR628651-50"/>
    </source>
</evidence>
<sequence>MDTNLYSCTRAGRTNSEKTMDDGNIVNTKDDKSSAASLTNLYGERPLKFTANGHEYAGEQSSPPDEQYEQRRQSSDTSYDDKCKRRINPLRIHLGKRPFVDNSLQYYSTSKKRKSSNKACDSTPANSVPRVPKLIPKHLDRSQFHNVPSQAETDAISERDKPVPRLVPKSQLLQFKKGKGEKKPQLKEYAQSLGLQPMVKFKCRKCCSMSFKTLAMLKEHQLVCRAQAKEPALSPEAAPCPEQNASGPSRVTRKLYLCSACGHYYENWNLFLHMKEVHNRHICLFCLGMFSKAEKLSSHLSNKHNVKEFNYESKEEFFNVFSGTLYLMCCACDEICSEKDDFFNHDCNNVIPRPVPILVSKAVKTNSVKNAKSFNEVSTNGPTSLTKETVKSICERRDISECKPETVTSQTHKPAAIIPDTSSASEPVISDTSITSDCSLVTSKDNAFDSGMGLENLDSKPVSSPIHQNNFSPEQNKHMFSNGDDNLEHSDESDSPISDELNETIREPSPIKNDEAICIPVEREKECGIKLKLSLNNANSPVIINSTVDPTIGQQKVHKPPSRVRRPPKRYEKDVNVDPVVPAKPQSIKMTICDRADSPFVKTTIFENNKETTLKTLLNNNFEAPSKTPEMKIENTVKTTIYDNKLEEINTMNRVPKLTVRVPKELLDKDSSSDYSSDSDASDKLTVDENKPITDESIDKIKDEPVIETPPIEPLTPPVDLKPEEPLQVDEDIQVDDEKDDIKLKSEIDQEIDQDPPVEPIIEEPTIPVTQLSLDRPLDKYPLKDLLKVFLSSTIYSCIYCNHVRKIAVNCEQLALHMVAQHRFAATVDSITAEELMPETITAKLKSGAPELNMVYINLDSYDSVEKCDDVQYDYMFECFQCYFKTAVHKDLYLHNRKMHQKTILLCVMCKSNFYSYSELICHLCPGTYDSEYEVKFRCCLCNVDAIPSPFRLMVHLRKIHHTCDVCLELCHNQARLSNHVWKHKLHHLCYRCGIAYRNKPDITNHLFWKHGTESVLCKRCLQKKWPHVYHFCTPPAVFACEECNLQFTKAVYLKVHKRFHSNEFPHVCTEEGCTEKFVSKKLLNKHLDEHMKKSINENFNDIKPNTSTEVLPDSSRESIPIIDLLDNKPKEEAGTSDVKTELGTEQLTKKEKKKKLKDKDALLLDVNLPALNLSESDSSDESDSGLPSKVKDEKIVDTVKQEESYKLESMETTQNNMDIVPKTEEKPEATDEKPNEQQVLDIWDNFKKYQAKVEKAKEKTPPLVPIRKHVCESDHDYCLVPIDMNGDDDLFTSDNKKKNKKSPKKQRGDLSSSSSSSSDSDSSCSCGSNCSCSSSSGSSSSSSSDSDSSDDSINEKEKKKTKRLKKTLPNRRVSTGSNVDVMGMSETPILVPEKTEPPIAETDLETDESETDEEFYDEHPQRVANKLNEEKRNQMINLSSVAPSDTGSLSAETSRPTTPIKEEEKEVKEIKEEPELKVKAASSKKKSKKKKKSKNSKKHGPIKINIPKDVIAKPEIEPPPPLIPNKITISLQSNTVQIPEAPKPSPVVAEVSSSASSAENKRASKRRRVPNKFYGYSSDEEAHTPQTPVAALKPQQPPKLEWRKEDLPSPVTHKAKKEVPSTVIPSRLYNYTDPIRLTAPIPDPEPPRILMNSESMESSDSDSSDEGNLEIYQPNSQSLVPPPPTYLNSGTSSLPYAFQRPAMREAREGESVYCYCRCPYDEVSEMIACDAEGCPIEWFHFECVGIMVPPKGKWYCPECRKNQSCAGYR</sequence>
<dbReference type="Gene3D" id="3.30.160.60">
    <property type="entry name" value="Classic Zinc Finger"/>
    <property type="match status" value="1"/>
</dbReference>
<accession>A0A922SF13</accession>
<evidence type="ECO:0000256" key="3">
    <source>
        <dbReference type="ARBA" id="ARBA00022723"/>
    </source>
</evidence>
<feature type="binding site" evidence="9">
    <location>
        <position position="1760"/>
    </location>
    <ligand>
        <name>Zn(2+)</name>
        <dbReference type="ChEBI" id="CHEBI:29105"/>
        <label>2</label>
    </ligand>
</feature>
<feature type="compositionally biased region" description="Basic and acidic residues" evidence="11">
    <location>
        <begin position="1127"/>
        <end position="1143"/>
    </location>
</feature>
<organism evidence="14 15">
    <name type="scientific">Spodoptera exigua</name>
    <name type="common">Beet armyworm</name>
    <name type="synonym">Noctua fulgens</name>
    <dbReference type="NCBI Taxonomy" id="7107"/>
    <lineage>
        <taxon>Eukaryota</taxon>
        <taxon>Metazoa</taxon>
        <taxon>Ecdysozoa</taxon>
        <taxon>Arthropoda</taxon>
        <taxon>Hexapoda</taxon>
        <taxon>Insecta</taxon>
        <taxon>Pterygota</taxon>
        <taxon>Neoptera</taxon>
        <taxon>Endopterygota</taxon>
        <taxon>Lepidoptera</taxon>
        <taxon>Glossata</taxon>
        <taxon>Ditrysia</taxon>
        <taxon>Noctuoidea</taxon>
        <taxon>Noctuidae</taxon>
        <taxon>Amphipyrinae</taxon>
        <taxon>Spodoptera</taxon>
    </lineage>
</organism>
<feature type="compositionally biased region" description="Polar residues" evidence="11">
    <location>
        <begin position="420"/>
        <end position="429"/>
    </location>
</feature>
<evidence type="ECO:0000256" key="5">
    <source>
        <dbReference type="ARBA" id="ARBA00022833"/>
    </source>
</evidence>
<keyword evidence="6" id="KW-0156">Chromatin regulator</keyword>
<feature type="binding site" evidence="9">
    <location>
        <position position="1741"/>
    </location>
    <ligand>
        <name>Zn(2+)</name>
        <dbReference type="ChEBI" id="CHEBI:29105"/>
        <label>1</label>
    </ligand>
</feature>
<dbReference type="Gene3D" id="3.30.40.10">
    <property type="entry name" value="Zinc/RING finger domain, C3HC4 (zinc finger)"/>
    <property type="match status" value="1"/>
</dbReference>
<feature type="site" description="Histone H3K4me3 binding" evidence="8">
    <location>
        <position position="1727"/>
    </location>
</feature>
<feature type="compositionally biased region" description="Polar residues" evidence="11">
    <location>
        <begin position="1437"/>
        <end position="1458"/>
    </location>
</feature>
<dbReference type="PROSITE" id="PS01359">
    <property type="entry name" value="ZF_PHD_1"/>
    <property type="match status" value="1"/>
</dbReference>
<keyword evidence="5 9" id="KW-0862">Zinc</keyword>
<feature type="region of interest" description="Disordered" evidence="11">
    <location>
        <begin position="1174"/>
        <end position="1194"/>
    </location>
</feature>
<evidence type="ECO:0000256" key="6">
    <source>
        <dbReference type="ARBA" id="ARBA00022853"/>
    </source>
</evidence>
<protein>
    <recommendedName>
        <fullName evidence="16">Chromatin modification-related protein YNG2</fullName>
    </recommendedName>
</protein>
<dbReference type="InterPro" id="IPR011011">
    <property type="entry name" value="Znf_FYVE_PHD"/>
</dbReference>
<feature type="compositionally biased region" description="Acidic residues" evidence="11">
    <location>
        <begin position="1658"/>
        <end position="1669"/>
    </location>
</feature>
<keyword evidence="3 9" id="KW-0479">Metal-binding</keyword>
<feature type="region of interest" description="Disordered" evidence="11">
    <location>
        <begin position="1"/>
        <end position="84"/>
    </location>
</feature>
<keyword evidence="4 10" id="KW-0863">Zinc-finger</keyword>
<feature type="compositionally biased region" description="Polar residues" evidence="11">
    <location>
        <begin position="1528"/>
        <end position="1538"/>
    </location>
</feature>
<evidence type="ECO:0000259" key="12">
    <source>
        <dbReference type="PROSITE" id="PS50016"/>
    </source>
</evidence>
<dbReference type="PROSITE" id="PS50016">
    <property type="entry name" value="ZF_PHD_2"/>
    <property type="match status" value="1"/>
</dbReference>
<dbReference type="GO" id="GO:0008270">
    <property type="term" value="F:zinc ion binding"/>
    <property type="evidence" value="ECO:0007669"/>
    <property type="project" value="UniProtKB-KW"/>
</dbReference>
<feature type="domain" description="C2H2-type" evidence="13">
    <location>
        <begin position="1039"/>
        <end position="1066"/>
    </location>
</feature>
<feature type="domain" description="PHD-type" evidence="12">
    <location>
        <begin position="1712"/>
        <end position="1763"/>
    </location>
</feature>
<dbReference type="CDD" id="cd15505">
    <property type="entry name" value="PHD_ING"/>
    <property type="match status" value="1"/>
</dbReference>
<comment type="subcellular location">
    <subcellularLocation>
        <location evidence="1">Nucleus</location>
    </subcellularLocation>
</comment>
<feature type="region of interest" description="Disordered" evidence="11">
    <location>
        <begin position="1284"/>
        <end position="1423"/>
    </location>
</feature>
<evidence type="ECO:0000256" key="11">
    <source>
        <dbReference type="SAM" id="MobiDB-lite"/>
    </source>
</evidence>
<dbReference type="InterPro" id="IPR013083">
    <property type="entry name" value="Znf_RING/FYVE/PHD"/>
</dbReference>
<feature type="binding site" evidence="9">
    <location>
        <position position="1757"/>
    </location>
    <ligand>
        <name>Zn(2+)</name>
        <dbReference type="ChEBI" id="CHEBI:29105"/>
        <label>2</label>
    </ligand>
</feature>
<dbReference type="OrthoDB" id="5411773at2759"/>
<feature type="binding site" evidence="9">
    <location>
        <position position="1730"/>
    </location>
    <ligand>
        <name>Zn(2+)</name>
        <dbReference type="ChEBI" id="CHEBI:29105"/>
        <label>2</label>
    </ligand>
</feature>
<evidence type="ECO:0008006" key="16">
    <source>
        <dbReference type="Google" id="ProtNLM"/>
    </source>
</evidence>
<feature type="compositionally biased region" description="Polar residues" evidence="11">
    <location>
        <begin position="461"/>
        <end position="474"/>
    </location>
</feature>
<feature type="region of interest" description="Disordered" evidence="11">
    <location>
        <begin position="1437"/>
        <end position="1620"/>
    </location>
</feature>
<evidence type="ECO:0000256" key="7">
    <source>
        <dbReference type="ARBA" id="ARBA00023242"/>
    </source>
</evidence>
<evidence type="ECO:0000256" key="4">
    <source>
        <dbReference type="ARBA" id="ARBA00022771"/>
    </source>
</evidence>
<feature type="compositionally biased region" description="Basic and acidic residues" evidence="11">
    <location>
        <begin position="1461"/>
        <end position="1479"/>
    </location>
</feature>
<dbReference type="PANTHER" id="PTHR10333">
    <property type="entry name" value="INHIBITOR OF GROWTH PROTEIN"/>
    <property type="match status" value="1"/>
</dbReference>
<feature type="binding site" evidence="9">
    <location>
        <position position="1735"/>
    </location>
    <ligand>
        <name>Zn(2+)</name>
        <dbReference type="ChEBI" id="CHEBI:29105"/>
        <label>2</label>
    </ligand>
</feature>
<dbReference type="PROSITE" id="PS00028">
    <property type="entry name" value="ZINC_FINGER_C2H2_1"/>
    <property type="match status" value="4"/>
</dbReference>
<feature type="binding site" evidence="9">
    <location>
        <position position="1717"/>
    </location>
    <ligand>
        <name>Zn(2+)</name>
        <dbReference type="ChEBI" id="CHEBI:29105"/>
        <label>1</label>
    </ligand>
</feature>
<name>A0A922SF13_SPOEX</name>
<feature type="region of interest" description="Disordered" evidence="11">
    <location>
        <begin position="1636"/>
        <end position="1684"/>
    </location>
</feature>
<dbReference type="InterPro" id="IPR001965">
    <property type="entry name" value="Znf_PHD"/>
</dbReference>
<dbReference type="InterPro" id="IPR013087">
    <property type="entry name" value="Znf_C2H2_type"/>
</dbReference>
<feature type="compositionally biased region" description="Basic and acidic residues" evidence="11">
    <location>
        <begin position="681"/>
        <end position="705"/>
    </location>
</feature>
<dbReference type="Proteomes" id="UP000814243">
    <property type="component" value="Unassembled WGS sequence"/>
</dbReference>
<keyword evidence="7" id="KW-0539">Nucleus</keyword>
<feature type="compositionally biased region" description="Acidic residues" evidence="11">
    <location>
        <begin position="1403"/>
        <end position="1417"/>
    </location>
</feature>
<feature type="compositionally biased region" description="Low complexity" evidence="11">
    <location>
        <begin position="1547"/>
        <end position="1559"/>
    </location>
</feature>
<feature type="compositionally biased region" description="Basic residues" evidence="11">
    <location>
        <begin position="1483"/>
        <end position="1502"/>
    </location>
</feature>
<evidence type="ECO:0000313" key="14">
    <source>
        <dbReference type="EMBL" id="KAH9634789.1"/>
    </source>
</evidence>